<gene>
    <name evidence="1" type="ORF">Q8A70_02865</name>
</gene>
<name>A0ABU0YFT5_9PROT</name>
<dbReference type="EMBL" id="JAUYVI010000001">
    <property type="protein sequence ID" value="MDQ7246586.1"/>
    <property type="molecule type" value="Genomic_DNA"/>
</dbReference>
<organism evidence="1 2">
    <name type="scientific">Dongia sedimenti</name>
    <dbReference type="NCBI Taxonomy" id="3064282"/>
    <lineage>
        <taxon>Bacteria</taxon>
        <taxon>Pseudomonadati</taxon>
        <taxon>Pseudomonadota</taxon>
        <taxon>Alphaproteobacteria</taxon>
        <taxon>Rhodospirillales</taxon>
        <taxon>Dongiaceae</taxon>
        <taxon>Dongia</taxon>
    </lineage>
</organism>
<evidence type="ECO:0000313" key="1">
    <source>
        <dbReference type="EMBL" id="MDQ7246586.1"/>
    </source>
</evidence>
<protein>
    <submittedName>
        <fullName evidence="1">Heparin lyase I family protein</fullName>
    </submittedName>
</protein>
<dbReference type="Proteomes" id="UP001230156">
    <property type="component" value="Unassembled WGS sequence"/>
</dbReference>
<evidence type="ECO:0000313" key="2">
    <source>
        <dbReference type="Proteomes" id="UP001230156"/>
    </source>
</evidence>
<comment type="caution">
    <text evidence="1">The sequence shown here is derived from an EMBL/GenBank/DDBJ whole genome shotgun (WGS) entry which is preliminary data.</text>
</comment>
<dbReference type="GO" id="GO:0016829">
    <property type="term" value="F:lyase activity"/>
    <property type="evidence" value="ECO:0007669"/>
    <property type="project" value="UniProtKB-KW"/>
</dbReference>
<proteinExistence type="predicted"/>
<keyword evidence="1" id="KW-0456">Lyase</keyword>
<reference evidence="2" key="1">
    <citation type="submission" date="2023-08" db="EMBL/GenBank/DDBJ databases">
        <title>Rhodospirillaceae gen. nov., a novel taxon isolated from the Yangtze River Yuezi River estuary sludge.</title>
        <authorList>
            <person name="Ruan L."/>
        </authorList>
    </citation>
    <scope>NUCLEOTIDE SEQUENCE [LARGE SCALE GENOMIC DNA]</scope>
    <source>
        <strain evidence="2">R-7</strain>
    </source>
</reference>
<accession>A0ABU0YFT5</accession>
<dbReference type="InterPro" id="IPR025975">
    <property type="entry name" value="Polysacc_lyase"/>
</dbReference>
<dbReference type="Pfam" id="PF14099">
    <property type="entry name" value="Polysacc_lyase"/>
    <property type="match status" value="1"/>
</dbReference>
<dbReference type="Gene3D" id="2.60.120.200">
    <property type="match status" value="1"/>
</dbReference>
<keyword evidence="2" id="KW-1185">Reference proteome</keyword>
<dbReference type="RefSeq" id="WP_379953977.1">
    <property type="nucleotide sequence ID" value="NZ_JAUYVI010000001.1"/>
</dbReference>
<sequence length="345" mass="37199">MRNIAASSRSLQRAGHQALAGAVALLLGVPLAMAGPCAPPPEAVSVTYASQSNSALQDDFEDGLLERHWSLKHILPRSYAYTDKIVSQGRQALLITVHHGDQQSEGAEGDRCSERAELMEPAYATLGIGPDLWYGFSLYLPDNLPPIDRRLILAQIKQPSAGIIPPDHAAATPGYRSGNPVVALRLRQIKSATGEDLLCFSVTPGNDGETHKQHIAIVQLKRADAVGRWHDIVLHAKIVPQDPVKSRLDLWFDDQKVPRQPGVPQAIAIGYAQAQPTSYFKIGPYRDQAEPGSAEVDAPWTFGLDAFKRHVGGSDSVAAVSPPAIKDAQKLGDTAACAKALRRVE</sequence>